<evidence type="ECO:0000313" key="1">
    <source>
        <dbReference type="EMBL" id="KAK3594619.1"/>
    </source>
</evidence>
<protein>
    <submittedName>
        <fullName evidence="1">Uncharacterized protein</fullName>
    </submittedName>
</protein>
<organism evidence="1 2">
    <name type="scientific">Potamilus streckersoni</name>
    <dbReference type="NCBI Taxonomy" id="2493646"/>
    <lineage>
        <taxon>Eukaryota</taxon>
        <taxon>Metazoa</taxon>
        <taxon>Spiralia</taxon>
        <taxon>Lophotrochozoa</taxon>
        <taxon>Mollusca</taxon>
        <taxon>Bivalvia</taxon>
        <taxon>Autobranchia</taxon>
        <taxon>Heteroconchia</taxon>
        <taxon>Palaeoheterodonta</taxon>
        <taxon>Unionida</taxon>
        <taxon>Unionoidea</taxon>
        <taxon>Unionidae</taxon>
        <taxon>Ambleminae</taxon>
        <taxon>Lampsilini</taxon>
        <taxon>Potamilus</taxon>
    </lineage>
</organism>
<dbReference type="Proteomes" id="UP001195483">
    <property type="component" value="Unassembled WGS sequence"/>
</dbReference>
<dbReference type="EMBL" id="JAEAOA010000933">
    <property type="protein sequence ID" value="KAK3594619.1"/>
    <property type="molecule type" value="Genomic_DNA"/>
</dbReference>
<gene>
    <name evidence="1" type="ORF">CHS0354_015011</name>
</gene>
<name>A0AAE0SMX5_9BIVA</name>
<proteinExistence type="predicted"/>
<comment type="caution">
    <text evidence="1">The sequence shown here is derived from an EMBL/GenBank/DDBJ whole genome shotgun (WGS) entry which is preliminary data.</text>
</comment>
<reference evidence="1" key="3">
    <citation type="submission" date="2023-05" db="EMBL/GenBank/DDBJ databases">
        <authorList>
            <person name="Smith C.H."/>
        </authorList>
    </citation>
    <scope>NUCLEOTIDE SEQUENCE</scope>
    <source>
        <strain evidence="1">CHS0354</strain>
        <tissue evidence="1">Mantle</tissue>
    </source>
</reference>
<keyword evidence="2" id="KW-1185">Reference proteome</keyword>
<reference evidence="1" key="2">
    <citation type="journal article" date="2021" name="Genome Biol. Evol.">
        <title>Developing a high-quality reference genome for a parasitic bivalve with doubly uniparental inheritance (Bivalvia: Unionida).</title>
        <authorList>
            <person name="Smith C.H."/>
        </authorList>
    </citation>
    <scope>NUCLEOTIDE SEQUENCE</scope>
    <source>
        <strain evidence="1">CHS0354</strain>
        <tissue evidence="1">Mantle</tissue>
    </source>
</reference>
<reference evidence="1" key="1">
    <citation type="journal article" date="2021" name="Genome Biol. Evol.">
        <title>A High-Quality Reference Genome for a Parasitic Bivalve with Doubly Uniparental Inheritance (Bivalvia: Unionida).</title>
        <authorList>
            <person name="Smith C.H."/>
        </authorList>
    </citation>
    <scope>NUCLEOTIDE SEQUENCE</scope>
    <source>
        <strain evidence="1">CHS0354</strain>
    </source>
</reference>
<sequence>MRRQYHEQYVQHPVDKIKENDDDKKYVIMKTMPKWAHSKDISDDGIFVKDPNIKTTGTKTRKVTEIYEDFWPDWNQTAYSEEKNMLQIVDDIIAKYDRLESYNSKIPLDPEVDNLTCVTGLPEDILCMVGTFVLLRFATMLAIFPADRGQQMCYHGSVSETSVAPASSLA</sequence>
<accession>A0AAE0SMX5</accession>
<evidence type="ECO:0000313" key="2">
    <source>
        <dbReference type="Proteomes" id="UP001195483"/>
    </source>
</evidence>
<dbReference type="AlphaFoldDB" id="A0AAE0SMX5"/>